<dbReference type="SUPFAM" id="SSF53822">
    <property type="entry name" value="Periplasmic binding protein-like I"/>
    <property type="match status" value="1"/>
</dbReference>
<evidence type="ECO:0000313" key="7">
    <source>
        <dbReference type="Proteomes" id="UP001501285"/>
    </source>
</evidence>
<feature type="compositionally biased region" description="Basic and acidic residues" evidence="4">
    <location>
        <begin position="342"/>
        <end position="351"/>
    </location>
</feature>
<keyword evidence="2 6" id="KW-0238">DNA-binding</keyword>
<dbReference type="InterPro" id="IPR046335">
    <property type="entry name" value="LacI/GalR-like_sensor"/>
</dbReference>
<dbReference type="CDD" id="cd01392">
    <property type="entry name" value="HTH_LacI"/>
    <property type="match status" value="1"/>
</dbReference>
<keyword evidence="3" id="KW-0804">Transcription</keyword>
<dbReference type="PANTHER" id="PTHR30146">
    <property type="entry name" value="LACI-RELATED TRANSCRIPTIONAL REPRESSOR"/>
    <property type="match status" value="1"/>
</dbReference>
<comment type="caution">
    <text evidence="6">The sequence shown here is derived from an EMBL/GenBank/DDBJ whole genome shotgun (WGS) entry which is preliminary data.</text>
</comment>
<dbReference type="InterPro" id="IPR028082">
    <property type="entry name" value="Peripla_BP_I"/>
</dbReference>
<dbReference type="SMART" id="SM00354">
    <property type="entry name" value="HTH_LACI"/>
    <property type="match status" value="1"/>
</dbReference>
<dbReference type="EMBL" id="BAAANB010000021">
    <property type="protein sequence ID" value="GAA2034413.1"/>
    <property type="molecule type" value="Genomic_DNA"/>
</dbReference>
<dbReference type="Gene3D" id="3.40.50.2300">
    <property type="match status" value="2"/>
</dbReference>
<dbReference type="InterPro" id="IPR010982">
    <property type="entry name" value="Lambda_DNA-bd_dom_sf"/>
</dbReference>
<feature type="domain" description="HTH lacI-type" evidence="5">
    <location>
        <begin position="11"/>
        <end position="65"/>
    </location>
</feature>
<name>A0ABN2UC43_9MICO</name>
<feature type="region of interest" description="Disordered" evidence="4">
    <location>
        <begin position="325"/>
        <end position="351"/>
    </location>
</feature>
<dbReference type="Pfam" id="PF13377">
    <property type="entry name" value="Peripla_BP_3"/>
    <property type="match status" value="1"/>
</dbReference>
<dbReference type="GO" id="GO:0003677">
    <property type="term" value="F:DNA binding"/>
    <property type="evidence" value="ECO:0007669"/>
    <property type="project" value="UniProtKB-KW"/>
</dbReference>
<organism evidence="6 7">
    <name type="scientific">Terrabacter terrae</name>
    <dbReference type="NCBI Taxonomy" id="318434"/>
    <lineage>
        <taxon>Bacteria</taxon>
        <taxon>Bacillati</taxon>
        <taxon>Actinomycetota</taxon>
        <taxon>Actinomycetes</taxon>
        <taxon>Micrococcales</taxon>
        <taxon>Intrasporangiaceae</taxon>
        <taxon>Terrabacter</taxon>
    </lineage>
</organism>
<dbReference type="PANTHER" id="PTHR30146:SF109">
    <property type="entry name" value="HTH-TYPE TRANSCRIPTIONAL REGULATOR GALS"/>
    <property type="match status" value="1"/>
</dbReference>
<evidence type="ECO:0000259" key="5">
    <source>
        <dbReference type="PROSITE" id="PS50932"/>
    </source>
</evidence>
<dbReference type="RefSeq" id="WP_343992018.1">
    <property type="nucleotide sequence ID" value="NZ_BAAANB010000021.1"/>
</dbReference>
<sequence length="351" mass="37103">MTASSPRSRRATIIDVARAASVSRQTVSNAVNTPERVAPDTLARVQSEIERLGYQPSRAAQTLKQERAGAWGIELNSAGVGRLGAVLDTFLVELTAGAAAHGSHVVPFTAPDPLQPIPAYERFVASRVADGFVLTDTRNNDPRPAWLEAHHVPYAAFGRVWDDPSITSWVDVDGAAGIEAAVRHLADQGYERIGYLGWPEGSPVGDDRRSGWTRATVDLGLAHPEWEARTPQVLDAASSAAAGLLDALGPGGALVCASDTLALGAWRVLVARGLEPGRDVGVVGFDDTDIAQALDLSSLHQPLDRVADRVLHVLGARSASRDPAGGLLLPPELVVRSSSKPAGDRTTPKEK</sequence>
<gene>
    <name evidence="6" type="ORF">GCM10009740_26290</name>
</gene>
<dbReference type="SUPFAM" id="SSF47413">
    <property type="entry name" value="lambda repressor-like DNA-binding domains"/>
    <property type="match status" value="1"/>
</dbReference>
<evidence type="ECO:0000313" key="6">
    <source>
        <dbReference type="EMBL" id="GAA2034413.1"/>
    </source>
</evidence>
<protein>
    <submittedName>
        <fullName evidence="6">LacI family DNA-binding transcriptional regulator</fullName>
    </submittedName>
</protein>
<dbReference type="Pfam" id="PF00356">
    <property type="entry name" value="LacI"/>
    <property type="match status" value="1"/>
</dbReference>
<dbReference type="PROSITE" id="PS50932">
    <property type="entry name" value="HTH_LACI_2"/>
    <property type="match status" value="1"/>
</dbReference>
<dbReference type="InterPro" id="IPR000843">
    <property type="entry name" value="HTH_LacI"/>
</dbReference>
<dbReference type="PROSITE" id="PS00356">
    <property type="entry name" value="HTH_LACI_1"/>
    <property type="match status" value="1"/>
</dbReference>
<accession>A0ABN2UC43</accession>
<dbReference type="Gene3D" id="1.10.260.40">
    <property type="entry name" value="lambda repressor-like DNA-binding domains"/>
    <property type="match status" value="1"/>
</dbReference>
<proteinExistence type="predicted"/>
<reference evidence="6 7" key="1">
    <citation type="journal article" date="2019" name="Int. J. Syst. Evol. Microbiol.">
        <title>The Global Catalogue of Microorganisms (GCM) 10K type strain sequencing project: providing services to taxonomists for standard genome sequencing and annotation.</title>
        <authorList>
            <consortium name="The Broad Institute Genomics Platform"/>
            <consortium name="The Broad Institute Genome Sequencing Center for Infectious Disease"/>
            <person name="Wu L."/>
            <person name="Ma J."/>
        </authorList>
    </citation>
    <scope>NUCLEOTIDE SEQUENCE [LARGE SCALE GENOMIC DNA]</scope>
    <source>
        <strain evidence="6 7">JCM 14283</strain>
    </source>
</reference>
<dbReference type="Proteomes" id="UP001501285">
    <property type="component" value="Unassembled WGS sequence"/>
</dbReference>
<evidence type="ECO:0000256" key="4">
    <source>
        <dbReference type="SAM" id="MobiDB-lite"/>
    </source>
</evidence>
<keyword evidence="7" id="KW-1185">Reference proteome</keyword>
<evidence type="ECO:0000256" key="2">
    <source>
        <dbReference type="ARBA" id="ARBA00023125"/>
    </source>
</evidence>
<keyword evidence="1" id="KW-0805">Transcription regulation</keyword>
<evidence type="ECO:0000256" key="1">
    <source>
        <dbReference type="ARBA" id="ARBA00023015"/>
    </source>
</evidence>
<evidence type="ECO:0000256" key="3">
    <source>
        <dbReference type="ARBA" id="ARBA00023163"/>
    </source>
</evidence>